<proteinExistence type="predicted"/>
<organism evidence="2 3">
    <name type="scientific">Aspergillus violaceofuscus (strain CBS 115571)</name>
    <dbReference type="NCBI Taxonomy" id="1450538"/>
    <lineage>
        <taxon>Eukaryota</taxon>
        <taxon>Fungi</taxon>
        <taxon>Dikarya</taxon>
        <taxon>Ascomycota</taxon>
        <taxon>Pezizomycotina</taxon>
        <taxon>Eurotiomycetes</taxon>
        <taxon>Eurotiomycetidae</taxon>
        <taxon>Eurotiales</taxon>
        <taxon>Aspergillaceae</taxon>
        <taxon>Aspergillus</taxon>
    </lineage>
</organism>
<feature type="signal peptide" evidence="1">
    <location>
        <begin position="1"/>
        <end position="26"/>
    </location>
</feature>
<reference evidence="2 3" key="1">
    <citation type="submission" date="2018-02" db="EMBL/GenBank/DDBJ databases">
        <title>The genomes of Aspergillus section Nigri reveals drivers in fungal speciation.</title>
        <authorList>
            <consortium name="DOE Joint Genome Institute"/>
            <person name="Vesth T.C."/>
            <person name="Nybo J."/>
            <person name="Theobald S."/>
            <person name="Brandl J."/>
            <person name="Frisvad J.C."/>
            <person name="Nielsen K.F."/>
            <person name="Lyhne E.K."/>
            <person name="Kogle M.E."/>
            <person name="Kuo A."/>
            <person name="Riley R."/>
            <person name="Clum A."/>
            <person name="Nolan M."/>
            <person name="Lipzen A."/>
            <person name="Salamov A."/>
            <person name="Henrissat B."/>
            <person name="Wiebenga A."/>
            <person name="De vries R.P."/>
            <person name="Grigoriev I.V."/>
            <person name="Mortensen U.H."/>
            <person name="Andersen M.R."/>
            <person name="Baker S.E."/>
        </authorList>
    </citation>
    <scope>NUCLEOTIDE SEQUENCE [LARGE SCALE GENOMIC DNA]</scope>
    <source>
        <strain evidence="2 3">CBS 115571</strain>
    </source>
</reference>
<name>A0A2V5HMW9_ASPV1</name>
<dbReference type="Proteomes" id="UP000249829">
    <property type="component" value="Unassembled WGS sequence"/>
</dbReference>
<accession>A0A2V5HMW9</accession>
<evidence type="ECO:0000313" key="3">
    <source>
        <dbReference type="Proteomes" id="UP000249829"/>
    </source>
</evidence>
<feature type="chain" id="PRO_5015983921" evidence="1">
    <location>
        <begin position="27"/>
        <end position="81"/>
    </location>
</feature>
<gene>
    <name evidence="2" type="ORF">BO99DRAFT_398530</name>
</gene>
<keyword evidence="3" id="KW-1185">Reference proteome</keyword>
<keyword evidence="1" id="KW-0732">Signal</keyword>
<dbReference type="EMBL" id="KZ825103">
    <property type="protein sequence ID" value="PYI23932.1"/>
    <property type="molecule type" value="Genomic_DNA"/>
</dbReference>
<dbReference type="AlphaFoldDB" id="A0A2V5HMW9"/>
<evidence type="ECO:0000256" key="1">
    <source>
        <dbReference type="SAM" id="SignalP"/>
    </source>
</evidence>
<protein>
    <submittedName>
        <fullName evidence="2">Uncharacterized protein</fullName>
    </submittedName>
</protein>
<evidence type="ECO:0000313" key="2">
    <source>
        <dbReference type="EMBL" id="PYI23932.1"/>
    </source>
</evidence>
<sequence>MPYCGKVILSILFFFLPLAPLREVIREIPGIIILTKVPPFPKLSRKTMAGFMTEFTNPAHTNKVTNNWNKELITAFGQSFH</sequence>